<dbReference type="PROSITE" id="PS51257">
    <property type="entry name" value="PROKAR_LIPOPROTEIN"/>
    <property type="match status" value="1"/>
</dbReference>
<keyword evidence="1" id="KW-0175">Coiled coil</keyword>
<evidence type="ECO:0000256" key="1">
    <source>
        <dbReference type="SAM" id="Coils"/>
    </source>
</evidence>
<sequence length="147" mass="17285">MKKQVTYLLALILTFVSCTSNTIYEKPKDLIPKDSMISLLTDMYIAVSAKNIKDSLDKKRSNYTLYIYEKYKIDSTRFINSNTYYTSEIDEYTKMIKEVKNKIEELERESSEIIRKMDSLIKVNKKRKPPLNNLDLNTSKKNSFIVN</sequence>
<keyword evidence="4" id="KW-1185">Reference proteome</keyword>
<dbReference type="STRING" id="1635173.WH52_12985"/>
<gene>
    <name evidence="3" type="ORF">WH52_12985</name>
</gene>
<protein>
    <recommendedName>
        <fullName evidence="2">DUF4296 domain-containing protein</fullName>
    </recommendedName>
</protein>
<organism evidence="3 4">
    <name type="scientific">Tenacibaculum holothuriorum</name>
    <dbReference type="NCBI Taxonomy" id="1635173"/>
    <lineage>
        <taxon>Bacteria</taxon>
        <taxon>Pseudomonadati</taxon>
        <taxon>Bacteroidota</taxon>
        <taxon>Flavobacteriia</taxon>
        <taxon>Flavobacteriales</taxon>
        <taxon>Flavobacteriaceae</taxon>
        <taxon>Tenacibaculum</taxon>
    </lineage>
</organism>
<dbReference type="OrthoDB" id="1525222at2"/>
<dbReference type="RefSeq" id="WP_086031395.1">
    <property type="nucleotide sequence ID" value="NZ_LAPZ01000014.1"/>
</dbReference>
<dbReference type="EMBL" id="LAPZ01000014">
    <property type="protein sequence ID" value="OSY87172.1"/>
    <property type="molecule type" value="Genomic_DNA"/>
</dbReference>
<dbReference type="InterPro" id="IPR025381">
    <property type="entry name" value="DUF4296"/>
</dbReference>
<feature type="domain" description="DUF4296" evidence="2">
    <location>
        <begin position="27"/>
        <end position="107"/>
    </location>
</feature>
<evidence type="ECO:0000313" key="4">
    <source>
        <dbReference type="Proteomes" id="UP000194221"/>
    </source>
</evidence>
<evidence type="ECO:0000313" key="3">
    <source>
        <dbReference type="EMBL" id="OSY87172.1"/>
    </source>
</evidence>
<proteinExistence type="predicted"/>
<dbReference type="AlphaFoldDB" id="A0A1Y2P9Q8"/>
<dbReference type="InParanoid" id="A0A1Y2P9Q8"/>
<feature type="coiled-coil region" evidence="1">
    <location>
        <begin position="89"/>
        <end position="123"/>
    </location>
</feature>
<dbReference type="Proteomes" id="UP000194221">
    <property type="component" value="Unassembled WGS sequence"/>
</dbReference>
<accession>A0A1Y2P9Q8</accession>
<comment type="caution">
    <text evidence="3">The sequence shown here is derived from an EMBL/GenBank/DDBJ whole genome shotgun (WGS) entry which is preliminary data.</text>
</comment>
<evidence type="ECO:0000259" key="2">
    <source>
        <dbReference type="Pfam" id="PF14129"/>
    </source>
</evidence>
<reference evidence="3 4" key="1">
    <citation type="submission" date="2015-03" db="EMBL/GenBank/DDBJ databases">
        <title>Genome sequence of Tenacibaculum sp. S2-2, isolated from intestinal microbiota of sea cucumber, Apostichopus japonicas.</title>
        <authorList>
            <person name="Shao Z."/>
            <person name="Wang L."/>
            <person name="Li X."/>
        </authorList>
    </citation>
    <scope>NUCLEOTIDE SEQUENCE [LARGE SCALE GENOMIC DNA]</scope>
    <source>
        <strain evidence="3 4">S2-2</strain>
    </source>
</reference>
<name>A0A1Y2P9Q8_9FLAO</name>
<dbReference type="Pfam" id="PF14129">
    <property type="entry name" value="DUF4296"/>
    <property type="match status" value="1"/>
</dbReference>